<dbReference type="InterPro" id="IPR016156">
    <property type="entry name" value="FAD/NAD-linked_Rdtase_dimer_sf"/>
</dbReference>
<dbReference type="Pfam" id="PF07992">
    <property type="entry name" value="Pyr_redox_2"/>
    <property type="match status" value="1"/>
</dbReference>
<feature type="domain" description="FAD/NAD(P)-binding" evidence="7">
    <location>
        <begin position="7"/>
        <end position="316"/>
    </location>
</feature>
<accession>A0A0R2LJU2</accession>
<feature type="domain" description="Pyridine nucleotide-disulphide oxidoreductase dimerisation" evidence="6">
    <location>
        <begin position="338"/>
        <end position="437"/>
    </location>
</feature>
<dbReference type="InterPro" id="IPR023753">
    <property type="entry name" value="FAD/NAD-binding_dom"/>
</dbReference>
<dbReference type="STRING" id="449659.IV66_GL001699"/>
<dbReference type="InterPro" id="IPR004099">
    <property type="entry name" value="Pyr_nucl-diS_OxRdtase_dimer"/>
</dbReference>
<organism evidence="8 9">
    <name type="scientific">Ligilactobacillus pobuzihii</name>
    <dbReference type="NCBI Taxonomy" id="449659"/>
    <lineage>
        <taxon>Bacteria</taxon>
        <taxon>Bacillati</taxon>
        <taxon>Bacillota</taxon>
        <taxon>Bacilli</taxon>
        <taxon>Lactobacillales</taxon>
        <taxon>Lactobacillaceae</taxon>
        <taxon>Ligilactobacillus</taxon>
    </lineage>
</organism>
<dbReference type="InterPro" id="IPR036188">
    <property type="entry name" value="FAD/NAD-bd_sf"/>
</dbReference>
<evidence type="ECO:0000259" key="7">
    <source>
        <dbReference type="Pfam" id="PF07992"/>
    </source>
</evidence>
<protein>
    <submittedName>
        <fullName evidence="8">Glutathione reductase</fullName>
    </submittedName>
</protein>
<dbReference type="Gene3D" id="3.50.50.60">
    <property type="entry name" value="FAD/NAD(P)-binding domain"/>
    <property type="match status" value="2"/>
</dbReference>
<evidence type="ECO:0000256" key="3">
    <source>
        <dbReference type="ARBA" id="ARBA00022827"/>
    </source>
</evidence>
<dbReference type="PRINTS" id="PR00411">
    <property type="entry name" value="PNDRDTASEI"/>
</dbReference>
<feature type="binding site" evidence="4">
    <location>
        <position position="261"/>
    </location>
    <ligand>
        <name>NAD(+)</name>
        <dbReference type="ChEBI" id="CHEBI:57540"/>
    </ligand>
</feature>
<keyword evidence="3 4" id="KW-0274">FAD</keyword>
<evidence type="ECO:0000259" key="6">
    <source>
        <dbReference type="Pfam" id="PF02852"/>
    </source>
</evidence>
<dbReference type="PIRSF" id="PIRSF000350">
    <property type="entry name" value="Mercury_reductase_MerA"/>
    <property type="match status" value="1"/>
</dbReference>
<comment type="caution">
    <text evidence="8">The sequence shown here is derived from an EMBL/GenBank/DDBJ whole genome shotgun (WGS) entry which is preliminary data.</text>
</comment>
<dbReference type="PANTHER" id="PTHR43014:SF5">
    <property type="entry name" value="GLUTATHIONE REDUCTASE (NADPH)"/>
    <property type="match status" value="1"/>
</dbReference>
<evidence type="ECO:0000256" key="1">
    <source>
        <dbReference type="ARBA" id="ARBA00007532"/>
    </source>
</evidence>
<dbReference type="PATRIC" id="fig|449659.4.peg.1735"/>
<dbReference type="RefSeq" id="WP_017867438.1">
    <property type="nucleotide sequence ID" value="NZ_BJYB01000010.1"/>
</dbReference>
<dbReference type="Proteomes" id="UP000051886">
    <property type="component" value="Unassembled WGS sequence"/>
</dbReference>
<dbReference type="GO" id="GO:0016491">
    <property type="term" value="F:oxidoreductase activity"/>
    <property type="evidence" value="ECO:0007669"/>
    <property type="project" value="InterPro"/>
</dbReference>
<sequence length="445" mass="48835">MTANYDYDVLYIGGGHAAFDGAEPLAKSGQKVALVTDDLLGGTCTNRGCNAKITLDEPVTLQRQVERMQGLVHGELKIDWPAVVAHKQAVIKDLPQGTENKLKNAGVELLKGHATLTGAHTVNISGQIEYSADKIVLGTGQRPHRLAIPGSDLAHDSSEFMNLAEMPQNIAIVGGGYISYEFATIANAVGANVTVFLHGDHGLRNFYQPFVKQVTTDLNKRGVKFIKNANVNKFSQNNQKFTVYYGNNETAEFDWLLDATGRIPNVENLGLDDLGIKYNEHGIEVNDHLQTNVSSIYAAGDVLDKSQPKLTPTATYESYYLYQLFSGKTTGAIKYPAIPTTVYTSPRIAQVGVSPTQAKSKGLSVIENHIPDDWYRQIDQETQGDRILVFDQEHHLQGVTEVSDKAEDAVNTYLPAIVSGYDDNDMWQMAHIFPSVGASAWHKIR</sequence>
<dbReference type="EMBL" id="JQCN01000004">
    <property type="protein sequence ID" value="KRO02031.1"/>
    <property type="molecule type" value="Genomic_DNA"/>
</dbReference>
<dbReference type="Pfam" id="PF02852">
    <property type="entry name" value="Pyr_redox_dim"/>
    <property type="match status" value="1"/>
</dbReference>
<dbReference type="InterPro" id="IPR001100">
    <property type="entry name" value="Pyr_nuc-diS_OxRdtase"/>
</dbReference>
<comment type="similarity">
    <text evidence="1">Belongs to the class-I pyridine nucleotide-disulfide oxidoreductase family.</text>
</comment>
<dbReference type="OrthoDB" id="9800167at2"/>
<dbReference type="SUPFAM" id="SSF51905">
    <property type="entry name" value="FAD/NAD(P)-binding domain"/>
    <property type="match status" value="1"/>
</dbReference>
<feature type="disulfide bond" description="Redox-active" evidence="5">
    <location>
        <begin position="44"/>
        <end position="49"/>
    </location>
</feature>
<gene>
    <name evidence="8" type="ORF">IV66_GL001699</name>
</gene>
<feature type="binding site" evidence="4">
    <location>
        <position position="301"/>
    </location>
    <ligand>
        <name>FAD</name>
        <dbReference type="ChEBI" id="CHEBI:57692"/>
    </ligand>
</feature>
<evidence type="ECO:0000256" key="5">
    <source>
        <dbReference type="PIRSR" id="PIRSR000350-4"/>
    </source>
</evidence>
<dbReference type="Gene3D" id="3.30.390.30">
    <property type="match status" value="1"/>
</dbReference>
<comment type="cofactor">
    <cofactor evidence="4">
        <name>FAD</name>
        <dbReference type="ChEBI" id="CHEBI:57692"/>
    </cofactor>
    <text evidence="4">Binds 1 FAD per subunit.</text>
</comment>
<reference evidence="8 9" key="1">
    <citation type="journal article" date="2015" name="Genome Announc.">
        <title>Expanding the biotechnology potential of lactobacilli through comparative genomics of 213 strains and associated genera.</title>
        <authorList>
            <person name="Sun Z."/>
            <person name="Harris H.M."/>
            <person name="McCann A."/>
            <person name="Guo C."/>
            <person name="Argimon S."/>
            <person name="Zhang W."/>
            <person name="Yang X."/>
            <person name="Jeffery I.B."/>
            <person name="Cooney J.C."/>
            <person name="Kagawa T.F."/>
            <person name="Liu W."/>
            <person name="Song Y."/>
            <person name="Salvetti E."/>
            <person name="Wrobel A."/>
            <person name="Rasinkangas P."/>
            <person name="Parkhill J."/>
            <person name="Rea M.C."/>
            <person name="O'Sullivan O."/>
            <person name="Ritari J."/>
            <person name="Douillard F.P."/>
            <person name="Paul Ross R."/>
            <person name="Yang R."/>
            <person name="Briner A.E."/>
            <person name="Felis G.E."/>
            <person name="de Vos W.M."/>
            <person name="Barrangou R."/>
            <person name="Klaenhammer T.R."/>
            <person name="Caufield P.W."/>
            <person name="Cui Y."/>
            <person name="Zhang H."/>
            <person name="O'Toole P.W."/>
        </authorList>
    </citation>
    <scope>NUCLEOTIDE SEQUENCE [LARGE SCALE GENOMIC DNA]</scope>
    <source>
        <strain evidence="8 9">NBRC 103219</strain>
    </source>
</reference>
<evidence type="ECO:0000313" key="8">
    <source>
        <dbReference type="EMBL" id="KRO02031.1"/>
    </source>
</evidence>
<dbReference type="SUPFAM" id="SSF55424">
    <property type="entry name" value="FAD/NAD-linked reductases, dimerisation (C-terminal) domain"/>
    <property type="match status" value="1"/>
</dbReference>
<keyword evidence="4" id="KW-0520">NAD</keyword>
<evidence type="ECO:0000256" key="4">
    <source>
        <dbReference type="PIRSR" id="PIRSR000350-3"/>
    </source>
</evidence>
<keyword evidence="9" id="KW-1185">Reference proteome</keyword>
<dbReference type="AlphaFoldDB" id="A0A0R2LJU2"/>
<evidence type="ECO:0000256" key="2">
    <source>
        <dbReference type="ARBA" id="ARBA00022630"/>
    </source>
</evidence>
<keyword evidence="4" id="KW-0547">Nucleotide-binding</keyword>
<dbReference type="PRINTS" id="PR00368">
    <property type="entry name" value="FADPNR"/>
</dbReference>
<dbReference type="PANTHER" id="PTHR43014">
    <property type="entry name" value="MERCURIC REDUCTASE"/>
    <property type="match status" value="1"/>
</dbReference>
<keyword evidence="2" id="KW-0285">Flavoprotein</keyword>
<proteinExistence type="inferred from homology"/>
<dbReference type="GO" id="GO:0000166">
    <property type="term" value="F:nucleotide binding"/>
    <property type="evidence" value="ECO:0007669"/>
    <property type="project" value="UniProtKB-KW"/>
</dbReference>
<name>A0A0R2LJU2_9LACO</name>
<evidence type="ECO:0000313" key="9">
    <source>
        <dbReference type="Proteomes" id="UP000051886"/>
    </source>
</evidence>
<feature type="binding site" evidence="4">
    <location>
        <begin position="174"/>
        <end position="181"/>
    </location>
    <ligand>
        <name>NAD(+)</name>
        <dbReference type="ChEBI" id="CHEBI:57540"/>
    </ligand>
</feature>